<dbReference type="RefSeq" id="WP_100865765.1">
    <property type="nucleotide sequence ID" value="NZ_PHUF01000002.1"/>
</dbReference>
<dbReference type="Gene3D" id="3.40.50.300">
    <property type="entry name" value="P-loop containing nucleotide triphosphate hydrolases"/>
    <property type="match status" value="1"/>
</dbReference>
<dbReference type="EMBL" id="PHUF01000002">
    <property type="protein sequence ID" value="PKB25314.1"/>
    <property type="molecule type" value="Genomic_DNA"/>
</dbReference>
<dbReference type="InterPro" id="IPR001650">
    <property type="entry name" value="Helicase_C-like"/>
</dbReference>
<dbReference type="InterPro" id="IPR027417">
    <property type="entry name" value="P-loop_NTPase"/>
</dbReference>
<feature type="compositionally biased region" description="Low complexity" evidence="1">
    <location>
        <begin position="198"/>
        <end position="212"/>
    </location>
</feature>
<dbReference type="CDD" id="cd18785">
    <property type="entry name" value="SF2_C"/>
    <property type="match status" value="1"/>
</dbReference>
<accession>A0A2N0I293</accession>
<keyword evidence="3" id="KW-0347">Helicase</keyword>
<evidence type="ECO:0000313" key="3">
    <source>
        <dbReference type="EMBL" id="PKB25314.1"/>
    </source>
</evidence>
<feature type="region of interest" description="Disordered" evidence="1">
    <location>
        <begin position="189"/>
        <end position="219"/>
    </location>
</feature>
<evidence type="ECO:0000259" key="2">
    <source>
        <dbReference type="PROSITE" id="PS51194"/>
    </source>
</evidence>
<organism evidence="3 4">
    <name type="scientific">Novosphingobium kunmingense</name>
    <dbReference type="NCBI Taxonomy" id="1211806"/>
    <lineage>
        <taxon>Bacteria</taxon>
        <taxon>Pseudomonadati</taxon>
        <taxon>Pseudomonadota</taxon>
        <taxon>Alphaproteobacteria</taxon>
        <taxon>Sphingomonadales</taxon>
        <taxon>Sphingomonadaceae</taxon>
        <taxon>Novosphingobium</taxon>
    </lineage>
</organism>
<feature type="region of interest" description="Disordered" evidence="1">
    <location>
        <begin position="717"/>
        <end position="738"/>
    </location>
</feature>
<name>A0A2N0I293_9SPHN</name>
<evidence type="ECO:0000313" key="4">
    <source>
        <dbReference type="Proteomes" id="UP000232587"/>
    </source>
</evidence>
<keyword evidence="3" id="KW-0547">Nucleotide-binding</keyword>
<gene>
    <name evidence="3" type="ORF">B0I00_0509</name>
</gene>
<comment type="caution">
    <text evidence="3">The sequence shown here is derived from an EMBL/GenBank/DDBJ whole genome shotgun (WGS) entry which is preliminary data.</text>
</comment>
<evidence type="ECO:0000256" key="1">
    <source>
        <dbReference type="SAM" id="MobiDB-lite"/>
    </source>
</evidence>
<keyword evidence="3" id="KW-0378">Hydrolase</keyword>
<dbReference type="GO" id="GO:0004386">
    <property type="term" value="F:helicase activity"/>
    <property type="evidence" value="ECO:0007669"/>
    <property type="project" value="UniProtKB-KW"/>
</dbReference>
<proteinExistence type="predicted"/>
<feature type="domain" description="Helicase C-terminal" evidence="2">
    <location>
        <begin position="1094"/>
        <end position="1275"/>
    </location>
</feature>
<dbReference type="OrthoDB" id="713315at2"/>
<sequence length="1445" mass="160404">MKGKSNSELATIDVELKEAVCDALVNALVHRVCGADERGKNLLGGSPRRGVFADQLLPRFDISGNDDETTDIRIAAVGIDLITVAGTSATMRVTPRFSVYVRVIPNWTDLLAGGGELEFDFRLRTTIQQQIDDAIRTERMPALQAAGVDRPDWKGMDETKRSKVRATRAQILAEVRRKAYAAHGIKLLSGEPEPDAVTQGPGDTPDTDPNTPDEIKPPVPPIARLVREGRELPLNLVDSAPIPGKWTRLDLELPTLEFGCDAADGDLATSVEVYNRALADAIAAQLEAWVVGIGAGIAWRDVTVQPGETLSEEKWNAAIATLSTRPVDRNRIVPDLSRVVVKVERQTDFLDPSSMSMRIMLDNQSAELSPIDARGRCNTVFNAGLAIALPRAAHRPLRLDRVEPSYRFREHLEYPAIGLNCGVDAQTEGANLHLRTTCAPRFAQPRIVARNLDLPFQFAILKDPSFEAERLLALPREYVRWIDEQEVRLRDTVTVGLEPADAAIEETRLRKDIAAQRAEARYIERGVELLIASKKAADNLAAGGDGDRHALEQRAAPWRAWTMTNEAFALRDSFDAKRGWRLFQMAFMLAHVPVFASRMDEWREAHDPLLDEDGVSLLYFPTGGGKSEAFYGTLLFAMFLDRLRGKDRGITAMIRYPLRLLTLQQAQRLLKLVIRAEMVRKRHAVGAWPFEMGFWVGSQNTPNHYREFKAEIPLVADHDHPDDANLDGETGDDQERDRGRRYVDAREAYDKIPDCPVCGELTGLRRDEGDGPYGRRAAILCFNDRCDWNRAHGQRYPLPFLLTDDAVYARAPSIVLGTIDKLAMLGQNTSTISKVLGMFGLARRADDRGNFDNPRSEADLKRDPATERCSNVFPAYANGKRVFHDPFPSLIIQDEAHLLEESLGTFSGLFDTLLETTLEDIADMAGDGLGVARRWTGDGWGAPRMPKIIAATATISAPERQLETLYQRIPLRFPYPGPDLYHSFFAEPAAPPAWNQDRVALAASLPFAYAPEATAPWMRLYVSLMTNDATHTVTTVGVLAAFHGIVTALWDGMRDDTRRAQAIATIRAAISPGRAGDWHRAAIDRATDQGHEADIMALVDLHRIALAYVTNKKGGDQIIDALSAAVEHEHRRIGRAHASFDSRLISGGIDMKDIQAVMEAADKSFAGADYPDVAQTVRNIVATSAISHGVDVDRFNSMFFAGLPSDIAEYIQASSRVGRTHVGFVMLLPTPQNRRDRYVVETHDIFHRFLERMIAPPAVERWAENAIKRTMASYVQAWAMLREARDFMGKDAARKFEVVHMDQVNRLAALEQRDHLAFTKELVVFMLRASGFAGKGASHLGSPHYEEFYRGLVDKQVENFARDISGRGTISSLRDYWKDLPAFKPPMTSLRDVDEAGYIVAAARDPLARGKSTDVDRRDLAKVMKAIRTQRGSASEMDADGGSNG</sequence>
<protein>
    <submittedName>
        <fullName evidence="3">Helicase-like protein</fullName>
    </submittedName>
</protein>
<dbReference type="PROSITE" id="PS51194">
    <property type="entry name" value="HELICASE_CTER"/>
    <property type="match status" value="1"/>
</dbReference>
<dbReference type="Proteomes" id="UP000232587">
    <property type="component" value="Unassembled WGS sequence"/>
</dbReference>
<keyword evidence="4" id="KW-1185">Reference proteome</keyword>
<keyword evidence="3" id="KW-0067">ATP-binding</keyword>
<dbReference type="Pfam" id="PF00271">
    <property type="entry name" value="Helicase_C"/>
    <property type="match status" value="1"/>
</dbReference>
<dbReference type="SUPFAM" id="SSF52540">
    <property type="entry name" value="P-loop containing nucleoside triphosphate hydrolases"/>
    <property type="match status" value="1"/>
</dbReference>
<reference evidence="3 4" key="1">
    <citation type="submission" date="2017-11" db="EMBL/GenBank/DDBJ databases">
        <title>Genomic Encyclopedia of Type Strains, Phase III (KMG-III): the genomes of soil and plant-associated and newly described type strains.</title>
        <authorList>
            <person name="Whitman W."/>
        </authorList>
    </citation>
    <scope>NUCLEOTIDE SEQUENCE [LARGE SCALE GENOMIC DNA]</scope>
    <source>
        <strain evidence="3 4">CGMCC 1.12274</strain>
    </source>
</reference>